<dbReference type="RefSeq" id="WP_169234913.1">
    <property type="nucleotide sequence ID" value="NZ_JABBGI010000013.1"/>
</dbReference>
<dbReference type="EMBL" id="JABBGI010000013">
    <property type="protein sequence ID" value="NML70381.1"/>
    <property type="molecule type" value="Genomic_DNA"/>
</dbReference>
<keyword evidence="1" id="KW-0472">Membrane</keyword>
<gene>
    <name evidence="2" type="ORF">HHL23_11280</name>
</gene>
<evidence type="ECO:0000256" key="1">
    <source>
        <dbReference type="SAM" id="Phobius"/>
    </source>
</evidence>
<dbReference type="AlphaFoldDB" id="A0A7Y0FS82"/>
<organism evidence="2 3">
    <name type="scientific">Chryseobacterium antibioticum</name>
    <dbReference type="NCBI Taxonomy" id="2728847"/>
    <lineage>
        <taxon>Bacteria</taxon>
        <taxon>Pseudomonadati</taxon>
        <taxon>Bacteroidota</taxon>
        <taxon>Flavobacteriia</taxon>
        <taxon>Flavobacteriales</taxon>
        <taxon>Weeksellaceae</taxon>
        <taxon>Chryseobacterium group</taxon>
        <taxon>Chryseobacterium</taxon>
    </lineage>
</organism>
<feature type="transmembrane region" description="Helical" evidence="1">
    <location>
        <begin position="65"/>
        <end position="83"/>
    </location>
</feature>
<evidence type="ECO:0000313" key="2">
    <source>
        <dbReference type="EMBL" id="NML70381.1"/>
    </source>
</evidence>
<accession>A0A7Y0FS82</accession>
<name>A0A7Y0FS82_9FLAO</name>
<dbReference type="Proteomes" id="UP000544054">
    <property type="component" value="Unassembled WGS sequence"/>
</dbReference>
<feature type="transmembrane region" description="Helical" evidence="1">
    <location>
        <begin position="6"/>
        <end position="23"/>
    </location>
</feature>
<reference evidence="2 3" key="1">
    <citation type="submission" date="2020-04" db="EMBL/GenBank/DDBJ databases">
        <title>Chryseobacterium sp. RP-3-3 sp. nov., isolated from Jeju soil.</title>
        <authorList>
            <person name="Dahal R.H."/>
        </authorList>
    </citation>
    <scope>NUCLEOTIDE SEQUENCE [LARGE SCALE GENOMIC DNA]</scope>
    <source>
        <strain evidence="2 3">RP-3-3</strain>
    </source>
</reference>
<proteinExistence type="predicted"/>
<keyword evidence="1" id="KW-0812">Transmembrane</keyword>
<comment type="caution">
    <text evidence="2">The sequence shown here is derived from an EMBL/GenBank/DDBJ whole genome shotgun (WGS) entry which is preliminary data.</text>
</comment>
<evidence type="ECO:0000313" key="3">
    <source>
        <dbReference type="Proteomes" id="UP000544054"/>
    </source>
</evidence>
<keyword evidence="3" id="KW-1185">Reference proteome</keyword>
<feature type="transmembrane region" description="Helical" evidence="1">
    <location>
        <begin position="35"/>
        <end position="53"/>
    </location>
</feature>
<sequence length="130" mass="15257">MKNTISYWFLLGLAGWILVVFLREKGILIPVINNHFTDLITVPMYAYLIKYLMNEVLGYHWQPDFKFILTSVLYLSILFEVVCPMVSERFTGDILDIVAYLTGGMTYYLMKLKSFRPAKFYFKTGNRQKS</sequence>
<keyword evidence="1" id="KW-1133">Transmembrane helix</keyword>
<protein>
    <submittedName>
        <fullName evidence="2">Uncharacterized protein</fullName>
    </submittedName>
</protein>
<feature type="transmembrane region" description="Helical" evidence="1">
    <location>
        <begin position="90"/>
        <end position="110"/>
    </location>
</feature>